<organism evidence="1 2">
    <name type="scientific">Neisseria elongata subsp. glycolytica ATCC 29315</name>
    <dbReference type="NCBI Taxonomy" id="546263"/>
    <lineage>
        <taxon>Bacteria</taxon>
        <taxon>Pseudomonadati</taxon>
        <taxon>Pseudomonadota</taxon>
        <taxon>Betaproteobacteria</taxon>
        <taxon>Neisseriales</taxon>
        <taxon>Neisseriaceae</taxon>
        <taxon>Neisseria</taxon>
    </lineage>
</organism>
<sequence>MVALAFGFGKDTLPACGISRQHCKGRNGTDAAQFGRLKFGVHMIPFVSGYTG</sequence>
<evidence type="ECO:0000313" key="2">
    <source>
        <dbReference type="Proteomes" id="UP000005536"/>
    </source>
</evidence>
<protein>
    <submittedName>
        <fullName evidence="1">Uncharacterized protein</fullName>
    </submittedName>
</protein>
<dbReference type="AlphaFoldDB" id="D4DPX3"/>
<comment type="caution">
    <text evidence="1">The sequence shown here is derived from an EMBL/GenBank/DDBJ whole genome shotgun (WGS) entry which is preliminary data.</text>
</comment>
<accession>D4DPX3</accession>
<gene>
    <name evidence="1" type="ORF">NEIELOOT_01110</name>
</gene>
<name>D4DPX3_NEIEG</name>
<proteinExistence type="predicted"/>
<reference evidence="1 2" key="1">
    <citation type="submission" date="2010-02" db="EMBL/GenBank/DDBJ databases">
        <authorList>
            <person name="Weinstock G."/>
            <person name="Sodergren E."/>
            <person name="Clifton S."/>
            <person name="Fulton L."/>
            <person name="Fulton B."/>
            <person name="Courtney L."/>
            <person name="Fronick C."/>
            <person name="Harrison M."/>
            <person name="Strong C."/>
            <person name="Farmer C."/>
            <person name="Delahaunty K."/>
            <person name="Markovic C."/>
            <person name="Hall O."/>
            <person name="Minx P."/>
            <person name="Tomlinson C."/>
            <person name="Mitreva M."/>
            <person name="Nelson J."/>
            <person name="Hou S."/>
            <person name="Wollam A."/>
            <person name="Pepin K.H."/>
            <person name="Johnson M."/>
            <person name="Bhonagiri V."/>
            <person name="Zhang X."/>
            <person name="Suruliraj S."/>
            <person name="Warren W."/>
            <person name="Chinwalla A."/>
            <person name="Mardis E.R."/>
            <person name="Wilson R.K."/>
        </authorList>
    </citation>
    <scope>NUCLEOTIDE SEQUENCE [LARGE SCALE GENOMIC DNA]</scope>
    <source>
        <strain evidence="1 2">ATCC 29315</strain>
    </source>
</reference>
<dbReference type="Proteomes" id="UP000005536">
    <property type="component" value="Unassembled WGS sequence"/>
</dbReference>
<dbReference type="EMBL" id="ADBF01000029">
    <property type="protein sequence ID" value="EFE50077.1"/>
    <property type="molecule type" value="Genomic_DNA"/>
</dbReference>
<evidence type="ECO:0000313" key="1">
    <source>
        <dbReference type="EMBL" id="EFE50077.1"/>
    </source>
</evidence>